<reference evidence="3 4" key="1">
    <citation type="journal article" date="2004" name="Science">
        <title>The genome of the diatom Thalassiosira pseudonana: ecology, evolution, and metabolism.</title>
        <authorList>
            <person name="Armbrust E.V."/>
            <person name="Berges J.A."/>
            <person name="Bowler C."/>
            <person name="Green B.R."/>
            <person name="Martinez D."/>
            <person name="Putnam N.H."/>
            <person name="Zhou S."/>
            <person name="Allen A.E."/>
            <person name="Apt K.E."/>
            <person name="Bechner M."/>
            <person name="Brzezinski M.A."/>
            <person name="Chaal B.K."/>
            <person name="Chiovitti A."/>
            <person name="Davis A.K."/>
            <person name="Demarest M.S."/>
            <person name="Detter J.C."/>
            <person name="Glavina T."/>
            <person name="Goodstein D."/>
            <person name="Hadi M.Z."/>
            <person name="Hellsten U."/>
            <person name="Hildebrand M."/>
            <person name="Jenkins B.D."/>
            <person name="Jurka J."/>
            <person name="Kapitonov V.V."/>
            <person name="Kroger N."/>
            <person name="Lau W.W."/>
            <person name="Lane T.W."/>
            <person name="Larimer F.W."/>
            <person name="Lippmeier J.C."/>
            <person name="Lucas S."/>
            <person name="Medina M."/>
            <person name="Montsant A."/>
            <person name="Obornik M."/>
            <person name="Parker M.S."/>
            <person name="Palenik B."/>
            <person name="Pazour G.J."/>
            <person name="Richardson P.M."/>
            <person name="Rynearson T.A."/>
            <person name="Saito M.A."/>
            <person name="Schwartz D.C."/>
            <person name="Thamatrakoln K."/>
            <person name="Valentin K."/>
            <person name="Vardi A."/>
            <person name="Wilkerson F.P."/>
            <person name="Rokhsar D.S."/>
        </authorList>
    </citation>
    <scope>NUCLEOTIDE SEQUENCE [LARGE SCALE GENOMIC DNA]</scope>
    <source>
        <strain evidence="3 4">CCMP1335</strain>
    </source>
</reference>
<dbReference type="EMBL" id="CP001160">
    <property type="protein sequence ID" value="ACI64469.1"/>
    <property type="molecule type" value="Genomic_DNA"/>
</dbReference>
<dbReference type="PANTHER" id="PTHR10963">
    <property type="entry name" value="GLYCOSYL HYDROLASE-RELATED"/>
    <property type="match status" value="1"/>
</dbReference>
<dbReference type="CAZy" id="GH16">
    <property type="family name" value="Glycoside Hydrolase Family 16"/>
</dbReference>
<feature type="non-terminal residue" evidence="3">
    <location>
        <position position="243"/>
    </location>
</feature>
<dbReference type="RefSeq" id="XP_002295752.1">
    <property type="nucleotide sequence ID" value="XM_002295716.1"/>
</dbReference>
<proteinExistence type="inferred from homology"/>
<organism evidence="3 4">
    <name type="scientific">Thalassiosira pseudonana</name>
    <name type="common">Marine diatom</name>
    <name type="synonym">Cyclotella nana</name>
    <dbReference type="NCBI Taxonomy" id="35128"/>
    <lineage>
        <taxon>Eukaryota</taxon>
        <taxon>Sar</taxon>
        <taxon>Stramenopiles</taxon>
        <taxon>Ochrophyta</taxon>
        <taxon>Bacillariophyta</taxon>
        <taxon>Coscinodiscophyceae</taxon>
        <taxon>Thalassiosirophycidae</taxon>
        <taxon>Thalassiosirales</taxon>
        <taxon>Thalassiosiraceae</taxon>
        <taxon>Thalassiosira</taxon>
    </lineage>
</organism>
<evidence type="ECO:0000313" key="4">
    <source>
        <dbReference type="Proteomes" id="UP000001449"/>
    </source>
</evidence>
<dbReference type="GO" id="GO:0005975">
    <property type="term" value="P:carbohydrate metabolic process"/>
    <property type="evidence" value="ECO:0007669"/>
    <property type="project" value="InterPro"/>
</dbReference>
<dbReference type="PROSITE" id="PS51762">
    <property type="entry name" value="GH16_2"/>
    <property type="match status" value="1"/>
</dbReference>
<dbReference type="Pfam" id="PF00722">
    <property type="entry name" value="Glyco_hydro_16"/>
    <property type="match status" value="1"/>
</dbReference>
<dbReference type="GO" id="GO:0004553">
    <property type="term" value="F:hydrolase activity, hydrolyzing O-glycosyl compounds"/>
    <property type="evidence" value="ECO:0007669"/>
    <property type="project" value="InterPro"/>
</dbReference>
<dbReference type="GeneID" id="7446233"/>
<feature type="domain" description="GH16" evidence="2">
    <location>
        <begin position="1"/>
        <end position="243"/>
    </location>
</feature>
<gene>
    <name evidence="3" type="ORF">THAPS_35711</name>
</gene>
<dbReference type="InParanoid" id="B5YMJ0"/>
<comment type="similarity">
    <text evidence="1">Belongs to the glycosyl hydrolase 16 family.</text>
</comment>
<evidence type="ECO:0000313" key="3">
    <source>
        <dbReference type="EMBL" id="ACI64469.1"/>
    </source>
</evidence>
<dbReference type="SUPFAM" id="SSF49899">
    <property type="entry name" value="Concanavalin A-like lectins/glucanases"/>
    <property type="match status" value="1"/>
</dbReference>
<evidence type="ECO:0000256" key="1">
    <source>
        <dbReference type="ARBA" id="ARBA00006865"/>
    </source>
</evidence>
<dbReference type="InterPro" id="IPR050546">
    <property type="entry name" value="Glycosyl_Hydrlase_16"/>
</dbReference>
<dbReference type="AlphaFoldDB" id="B5YMJ0"/>
<feature type="non-terminal residue" evidence="3">
    <location>
        <position position="1"/>
    </location>
</feature>
<dbReference type="KEGG" id="tps:THAPS_35711"/>
<dbReference type="Gene3D" id="2.60.120.200">
    <property type="match status" value="1"/>
</dbReference>
<dbReference type="CDD" id="cd08023">
    <property type="entry name" value="GH16_laminarinase_like"/>
    <property type="match status" value="1"/>
</dbReference>
<dbReference type="eggNOG" id="ENOG502S1W9">
    <property type="taxonomic scope" value="Eukaryota"/>
</dbReference>
<evidence type="ECO:0000259" key="2">
    <source>
        <dbReference type="PROSITE" id="PS51762"/>
    </source>
</evidence>
<dbReference type="PANTHER" id="PTHR10963:SF55">
    <property type="entry name" value="GLYCOSIDE HYDROLASE FAMILY 16 PROTEIN"/>
    <property type="match status" value="1"/>
</dbReference>
<protein>
    <recommendedName>
        <fullName evidence="2">GH16 domain-containing protein</fullName>
    </recommendedName>
</protein>
<sequence length="243" mass="27659">NLLWSDEFNGDSLDLTKWTFINGNGCDVGLCGWGNNELEWYTPSNTKVADGKLVIEARKFSTDGSPASYTSSKIMSKGKADFGSRRYEASLRLPFGHGIWPAFWMLPSFGTYGGWPHSGEIDIMENIGKEGTNTVHGTVHYGLDWPQHQYAEAGITISSEQSSLNETYHTYSVERLPGIIRWYIDDIHYSTITKKEMKPYHWPFDEDFYFIFNMAVGGNWPGNPNDDTSFPQTLEVDYVRVYE</sequence>
<dbReference type="InterPro" id="IPR013320">
    <property type="entry name" value="ConA-like_dom_sf"/>
</dbReference>
<dbReference type="Proteomes" id="UP000001449">
    <property type="component" value="Chromosome 7"/>
</dbReference>
<dbReference type="PaxDb" id="35128-Thaps35711"/>
<name>B5YMJ0_THAPS</name>
<dbReference type="GO" id="GO:0005576">
    <property type="term" value="C:extracellular region"/>
    <property type="evidence" value="ECO:0000318"/>
    <property type="project" value="GO_Central"/>
</dbReference>
<accession>B5YMJ0</accession>
<keyword evidence="4" id="KW-1185">Reference proteome</keyword>
<dbReference type="OMA" id="MDGQQFH"/>
<dbReference type="HOGENOM" id="CLU_019533_0_2_1"/>
<reference evidence="3 4" key="2">
    <citation type="journal article" date="2008" name="Nature">
        <title>The Phaeodactylum genome reveals the evolutionary history of diatom genomes.</title>
        <authorList>
            <person name="Bowler C."/>
            <person name="Allen A.E."/>
            <person name="Badger J.H."/>
            <person name="Grimwood J."/>
            <person name="Jabbari K."/>
            <person name="Kuo A."/>
            <person name="Maheswari U."/>
            <person name="Martens C."/>
            <person name="Maumus F."/>
            <person name="Otillar R.P."/>
            <person name="Rayko E."/>
            <person name="Salamov A."/>
            <person name="Vandepoele K."/>
            <person name="Beszteri B."/>
            <person name="Gruber A."/>
            <person name="Heijde M."/>
            <person name="Katinka M."/>
            <person name="Mock T."/>
            <person name="Valentin K."/>
            <person name="Verret F."/>
            <person name="Berges J.A."/>
            <person name="Brownlee C."/>
            <person name="Cadoret J.P."/>
            <person name="Chiovitti A."/>
            <person name="Choi C.J."/>
            <person name="Coesel S."/>
            <person name="De Martino A."/>
            <person name="Detter J.C."/>
            <person name="Durkin C."/>
            <person name="Falciatore A."/>
            <person name="Fournet J."/>
            <person name="Haruta M."/>
            <person name="Huysman M.J."/>
            <person name="Jenkins B.D."/>
            <person name="Jiroutova K."/>
            <person name="Jorgensen R.E."/>
            <person name="Joubert Y."/>
            <person name="Kaplan A."/>
            <person name="Kroger N."/>
            <person name="Kroth P.G."/>
            <person name="La Roche J."/>
            <person name="Lindquist E."/>
            <person name="Lommer M."/>
            <person name="Martin-Jezequel V."/>
            <person name="Lopez P.J."/>
            <person name="Lucas S."/>
            <person name="Mangogna M."/>
            <person name="McGinnis K."/>
            <person name="Medlin L.K."/>
            <person name="Montsant A."/>
            <person name="Oudot-Le Secq M.P."/>
            <person name="Napoli C."/>
            <person name="Obornik M."/>
            <person name="Parker M.S."/>
            <person name="Petit J.L."/>
            <person name="Porcel B.M."/>
            <person name="Poulsen N."/>
            <person name="Robison M."/>
            <person name="Rychlewski L."/>
            <person name="Rynearson T.A."/>
            <person name="Schmutz J."/>
            <person name="Shapiro H."/>
            <person name="Siaut M."/>
            <person name="Stanley M."/>
            <person name="Sussman M.R."/>
            <person name="Taylor A.R."/>
            <person name="Vardi A."/>
            <person name="von Dassow P."/>
            <person name="Vyverman W."/>
            <person name="Willis A."/>
            <person name="Wyrwicz L.S."/>
            <person name="Rokhsar D.S."/>
            <person name="Weissenbach J."/>
            <person name="Armbrust E.V."/>
            <person name="Green B.R."/>
            <person name="Van de Peer Y."/>
            <person name="Grigoriev I.V."/>
        </authorList>
    </citation>
    <scope>NUCLEOTIDE SEQUENCE [LARGE SCALE GENOMIC DNA]</scope>
    <source>
        <strain evidence="3 4">CCMP1335</strain>
    </source>
</reference>
<dbReference type="InterPro" id="IPR000757">
    <property type="entry name" value="Beta-glucanase-like"/>
</dbReference>